<evidence type="ECO:0000259" key="2">
    <source>
        <dbReference type="Pfam" id="PF00534"/>
    </source>
</evidence>
<reference evidence="4" key="1">
    <citation type="submission" date="2017-09" db="EMBL/GenBank/DDBJ databases">
        <title>Depth-based differentiation of microbial function through sediment-hosted aquifers and enrichment of novel symbionts in the deep terrestrial subsurface.</title>
        <authorList>
            <person name="Probst A.J."/>
            <person name="Ladd B."/>
            <person name="Jarett J.K."/>
            <person name="Geller-Mcgrath D.E."/>
            <person name="Sieber C.M.K."/>
            <person name="Emerson J.B."/>
            <person name="Anantharaman K."/>
            <person name="Thomas B.C."/>
            <person name="Malmstrom R."/>
            <person name="Stieglmeier M."/>
            <person name="Klingl A."/>
            <person name="Woyke T."/>
            <person name="Ryan C.M."/>
            <person name="Banfield J.F."/>
        </authorList>
    </citation>
    <scope>NUCLEOTIDE SEQUENCE [LARGE SCALE GENOMIC DNA]</scope>
</reference>
<dbReference type="CDD" id="cd03801">
    <property type="entry name" value="GT4_PimA-like"/>
    <property type="match status" value="1"/>
</dbReference>
<sequence length="265" mass="29572">MWEAALERGLTQAILPDYYEQSKTDREGFSLVLQNFVLQGCGKVIFSSAFLQDIFLRYRSVTQEQAMVLENPQKIALVNSAIEPPNNQLLVVLFAGRLTKCKNLERLLKVFSALLKVNPQMILKIAGSGPRMESLLDLAVRGGLGVRLKFIGVLSPAELAKEIAQSWLCVLPSLSEVSPNFALECLNLKKPLILTKHNGLAENIKSKLILIDPLNEQDIYQAIAGLLDSQKYQAYCETIASLELARTWDDVANEHIKLFEAICQK</sequence>
<evidence type="ECO:0000256" key="1">
    <source>
        <dbReference type="ARBA" id="ARBA00022679"/>
    </source>
</evidence>
<dbReference type="AlphaFoldDB" id="A0A2M7VJH0"/>
<feature type="domain" description="Glycosyl transferase family 1" evidence="2">
    <location>
        <begin position="83"/>
        <end position="238"/>
    </location>
</feature>
<dbReference type="EMBL" id="PFPR01000002">
    <property type="protein sequence ID" value="PJA01953.1"/>
    <property type="molecule type" value="Genomic_DNA"/>
</dbReference>
<gene>
    <name evidence="3" type="ORF">COX74_00075</name>
</gene>
<name>A0A2M7VJH0_9BACT</name>
<dbReference type="InterPro" id="IPR001296">
    <property type="entry name" value="Glyco_trans_1"/>
</dbReference>
<dbReference type="PANTHER" id="PTHR46401">
    <property type="entry name" value="GLYCOSYLTRANSFERASE WBBK-RELATED"/>
    <property type="match status" value="1"/>
</dbReference>
<comment type="caution">
    <text evidence="3">The sequence shown here is derived from an EMBL/GenBank/DDBJ whole genome shotgun (WGS) entry which is preliminary data.</text>
</comment>
<evidence type="ECO:0000313" key="3">
    <source>
        <dbReference type="EMBL" id="PJA01953.1"/>
    </source>
</evidence>
<protein>
    <recommendedName>
        <fullName evidence="2">Glycosyl transferase family 1 domain-containing protein</fullName>
    </recommendedName>
</protein>
<keyword evidence="1" id="KW-0808">Transferase</keyword>
<evidence type="ECO:0000313" key="4">
    <source>
        <dbReference type="Proteomes" id="UP000229364"/>
    </source>
</evidence>
<dbReference type="Proteomes" id="UP000229364">
    <property type="component" value="Unassembled WGS sequence"/>
</dbReference>
<dbReference type="SUPFAM" id="SSF53756">
    <property type="entry name" value="UDP-Glycosyltransferase/glycogen phosphorylase"/>
    <property type="match status" value="1"/>
</dbReference>
<dbReference type="GO" id="GO:0009103">
    <property type="term" value="P:lipopolysaccharide biosynthetic process"/>
    <property type="evidence" value="ECO:0007669"/>
    <property type="project" value="TreeGrafter"/>
</dbReference>
<accession>A0A2M7VJH0</accession>
<organism evidence="3 4">
    <name type="scientific">bacterium (Candidatus Gribaldobacteria) CG_4_10_14_0_2_um_filter_41_16</name>
    <dbReference type="NCBI Taxonomy" id="2014265"/>
    <lineage>
        <taxon>Bacteria</taxon>
        <taxon>Candidatus Gribaldobacteria</taxon>
    </lineage>
</organism>
<dbReference type="Pfam" id="PF00534">
    <property type="entry name" value="Glycos_transf_1"/>
    <property type="match status" value="1"/>
</dbReference>
<dbReference type="PANTHER" id="PTHR46401:SF2">
    <property type="entry name" value="GLYCOSYLTRANSFERASE WBBK-RELATED"/>
    <property type="match status" value="1"/>
</dbReference>
<proteinExistence type="predicted"/>
<dbReference type="GO" id="GO:0016757">
    <property type="term" value="F:glycosyltransferase activity"/>
    <property type="evidence" value="ECO:0007669"/>
    <property type="project" value="InterPro"/>
</dbReference>
<dbReference type="Gene3D" id="3.40.50.2000">
    <property type="entry name" value="Glycogen Phosphorylase B"/>
    <property type="match status" value="1"/>
</dbReference>